<dbReference type="Pfam" id="PF01451">
    <property type="entry name" value="LMWPc"/>
    <property type="match status" value="1"/>
</dbReference>
<comment type="similarity">
    <text evidence="1">Belongs to the low molecular weight phosphotyrosine protein phosphatase family.</text>
</comment>
<reference evidence="6 7" key="1">
    <citation type="submission" date="2024-03" db="EMBL/GenBank/DDBJ databases">
        <authorList>
            <person name="Cao K."/>
        </authorList>
    </citation>
    <scope>NUCLEOTIDE SEQUENCE [LARGE SCALE GENOMIC DNA]</scope>
    <source>
        <strain evidence="6 7">MCCC 1K00696</strain>
    </source>
</reference>
<evidence type="ECO:0000256" key="2">
    <source>
        <dbReference type="ARBA" id="ARBA00013064"/>
    </source>
</evidence>
<organism evidence="6 7">
    <name type="scientific">Polaribacter marinaquae</name>
    <dbReference type="NCBI Taxonomy" id="1642819"/>
    <lineage>
        <taxon>Bacteria</taxon>
        <taxon>Pseudomonadati</taxon>
        <taxon>Bacteroidota</taxon>
        <taxon>Flavobacteriia</taxon>
        <taxon>Flavobacteriales</taxon>
        <taxon>Flavobacteriaceae</taxon>
    </lineage>
</organism>
<gene>
    <name evidence="6" type="ORF">WG950_00010</name>
</gene>
<accession>A0ABZ2TRD2</accession>
<dbReference type="SMART" id="SM00226">
    <property type="entry name" value="LMWPc"/>
    <property type="match status" value="1"/>
</dbReference>
<evidence type="ECO:0000256" key="1">
    <source>
        <dbReference type="ARBA" id="ARBA00011063"/>
    </source>
</evidence>
<evidence type="ECO:0000313" key="7">
    <source>
        <dbReference type="Proteomes" id="UP001491088"/>
    </source>
</evidence>
<dbReference type="Gene3D" id="3.40.50.2300">
    <property type="match status" value="1"/>
</dbReference>
<evidence type="ECO:0000256" key="4">
    <source>
        <dbReference type="ARBA" id="ARBA00022912"/>
    </source>
</evidence>
<evidence type="ECO:0000259" key="5">
    <source>
        <dbReference type="SMART" id="SM00226"/>
    </source>
</evidence>
<dbReference type="CDD" id="cd16343">
    <property type="entry name" value="LMWPTP"/>
    <property type="match status" value="1"/>
</dbReference>
<sequence>MKKVLMVCLGNICRSPLAEGILKSKVDSKQVFVDSAGTAAYHVGNLPDDRSIAVAKKYNIDITNQSARKFTVSDFDSFDIIYAMDSSNLNNILALSRDDADTQKVRLILNESEPSKNLSVPDPYYGGKSGFEDVFNMLDKACTVIAKSL</sequence>
<dbReference type="EC" id="3.1.3.48" evidence="2"/>
<evidence type="ECO:0000256" key="3">
    <source>
        <dbReference type="ARBA" id="ARBA00022801"/>
    </source>
</evidence>
<evidence type="ECO:0000313" key="6">
    <source>
        <dbReference type="EMBL" id="WYW55660.1"/>
    </source>
</evidence>
<dbReference type="SUPFAM" id="SSF52788">
    <property type="entry name" value="Phosphotyrosine protein phosphatases I"/>
    <property type="match status" value="1"/>
</dbReference>
<dbReference type="PANTHER" id="PTHR11717:SF7">
    <property type="entry name" value="LOW MOLECULAR WEIGHT PHOSPHOTYROSINE PROTEIN PHOSPHATASE"/>
    <property type="match status" value="1"/>
</dbReference>
<protein>
    <recommendedName>
        <fullName evidence="2">protein-tyrosine-phosphatase</fullName>
        <ecNumber evidence="2">3.1.3.48</ecNumber>
    </recommendedName>
</protein>
<keyword evidence="4" id="KW-0904">Protein phosphatase</keyword>
<dbReference type="PANTHER" id="PTHR11717">
    <property type="entry name" value="LOW MOLECULAR WEIGHT PROTEIN TYROSINE PHOSPHATASE"/>
    <property type="match status" value="1"/>
</dbReference>
<dbReference type="InterPro" id="IPR036196">
    <property type="entry name" value="Ptyr_pPase_sf"/>
</dbReference>
<dbReference type="PRINTS" id="PR00719">
    <property type="entry name" value="LMWPTPASE"/>
</dbReference>
<keyword evidence="3 6" id="KW-0378">Hydrolase</keyword>
<dbReference type="GO" id="GO:0004725">
    <property type="term" value="F:protein tyrosine phosphatase activity"/>
    <property type="evidence" value="ECO:0007669"/>
    <property type="project" value="UniProtKB-EC"/>
</dbReference>
<dbReference type="EMBL" id="CP150496">
    <property type="protein sequence ID" value="WYW55660.1"/>
    <property type="molecule type" value="Genomic_DNA"/>
</dbReference>
<dbReference type="InterPro" id="IPR017867">
    <property type="entry name" value="Tyr_phospatase_low_mol_wt"/>
</dbReference>
<keyword evidence="7" id="KW-1185">Reference proteome</keyword>
<dbReference type="InterPro" id="IPR023485">
    <property type="entry name" value="Ptyr_pPase"/>
</dbReference>
<dbReference type="Proteomes" id="UP001491088">
    <property type="component" value="Chromosome"/>
</dbReference>
<proteinExistence type="inferred from homology"/>
<name>A0ABZ2TRD2_9FLAO</name>
<dbReference type="RefSeq" id="WP_340933234.1">
    <property type="nucleotide sequence ID" value="NZ_CP150496.1"/>
</dbReference>
<dbReference type="InterPro" id="IPR050438">
    <property type="entry name" value="LMW_PTPase"/>
</dbReference>
<feature type="domain" description="Phosphotyrosine protein phosphatase I" evidence="5">
    <location>
        <begin position="2"/>
        <end position="148"/>
    </location>
</feature>